<dbReference type="Gene3D" id="3.40.630.30">
    <property type="match status" value="1"/>
</dbReference>
<protein>
    <recommendedName>
        <fullName evidence="1">N-acetyltransferase domain-containing protein</fullName>
    </recommendedName>
</protein>
<dbReference type="InterPro" id="IPR016181">
    <property type="entry name" value="Acyl_CoA_acyltransferase"/>
</dbReference>
<keyword evidence="3" id="KW-1185">Reference proteome</keyword>
<dbReference type="AlphaFoldDB" id="A0A367KUC2"/>
<dbReference type="STRING" id="4846.A0A367KUC2"/>
<feature type="domain" description="N-acetyltransferase" evidence="1">
    <location>
        <begin position="5"/>
        <end position="167"/>
    </location>
</feature>
<dbReference type="InterPro" id="IPR050276">
    <property type="entry name" value="MshD_Acetyltransferase"/>
</dbReference>
<dbReference type="Pfam" id="PF00583">
    <property type="entry name" value="Acetyltransf_1"/>
    <property type="match status" value="1"/>
</dbReference>
<dbReference type="OrthoDB" id="5689at2759"/>
<gene>
    <name evidence="2" type="ORF">CU098_012647</name>
</gene>
<comment type="caution">
    <text evidence="2">The sequence shown here is derived from an EMBL/GenBank/DDBJ whole genome shotgun (WGS) entry which is preliminary data.</text>
</comment>
<dbReference type="Proteomes" id="UP000253551">
    <property type="component" value="Unassembled WGS sequence"/>
</dbReference>
<dbReference type="PANTHER" id="PTHR43617:SF38">
    <property type="entry name" value="N-ACETYLTRANSFERASE DOMAIN-CONTAINING PROTEIN"/>
    <property type="match status" value="1"/>
</dbReference>
<dbReference type="GO" id="GO:0016747">
    <property type="term" value="F:acyltransferase activity, transferring groups other than amino-acyl groups"/>
    <property type="evidence" value="ECO:0007669"/>
    <property type="project" value="InterPro"/>
</dbReference>
<reference evidence="2 3" key="1">
    <citation type="journal article" date="2018" name="G3 (Bethesda)">
        <title>Phylogenetic and Phylogenomic Definition of Rhizopus Species.</title>
        <authorList>
            <person name="Gryganskyi A.P."/>
            <person name="Golan J."/>
            <person name="Dolatabadi S."/>
            <person name="Mondo S."/>
            <person name="Robb S."/>
            <person name="Idnurm A."/>
            <person name="Muszewska A."/>
            <person name="Steczkiewicz K."/>
            <person name="Masonjones S."/>
            <person name="Liao H.L."/>
            <person name="Gajdeczka M.T."/>
            <person name="Anike F."/>
            <person name="Vuek A."/>
            <person name="Anishchenko I.M."/>
            <person name="Voigt K."/>
            <person name="de Hoog G.S."/>
            <person name="Smith M.E."/>
            <person name="Heitman J."/>
            <person name="Vilgalys R."/>
            <person name="Stajich J.E."/>
        </authorList>
    </citation>
    <scope>NUCLEOTIDE SEQUENCE [LARGE SCALE GENOMIC DNA]</scope>
    <source>
        <strain evidence="2 3">LSU 92-RS-03</strain>
    </source>
</reference>
<proteinExistence type="predicted"/>
<sequence>MIKEIYIRPVTLEDIQYNEVAFQMINAAYRSSESWTTDNHLVSIDRVQVEDIQNLIEKSGQPNVLLYAFDVNTVIGCILIQPEQNGEALLSLLAVSPTHQSRGIGKQLIEKAIGYVQTNMPNINQVLVHVFDCRKELVNWYIRLGFVDKRELIPFPYKEILLAKEAPLLILRMPVI</sequence>
<organism evidence="2 3">
    <name type="scientific">Rhizopus stolonifer</name>
    <name type="common">Rhizopus nigricans</name>
    <dbReference type="NCBI Taxonomy" id="4846"/>
    <lineage>
        <taxon>Eukaryota</taxon>
        <taxon>Fungi</taxon>
        <taxon>Fungi incertae sedis</taxon>
        <taxon>Mucoromycota</taxon>
        <taxon>Mucoromycotina</taxon>
        <taxon>Mucoromycetes</taxon>
        <taxon>Mucorales</taxon>
        <taxon>Mucorineae</taxon>
        <taxon>Rhizopodaceae</taxon>
        <taxon>Rhizopus</taxon>
    </lineage>
</organism>
<evidence type="ECO:0000313" key="2">
    <source>
        <dbReference type="EMBL" id="RCI05813.1"/>
    </source>
</evidence>
<name>A0A367KUC2_RHIST</name>
<evidence type="ECO:0000259" key="1">
    <source>
        <dbReference type="PROSITE" id="PS51186"/>
    </source>
</evidence>
<dbReference type="EMBL" id="PJQM01000296">
    <property type="protein sequence ID" value="RCI05813.1"/>
    <property type="molecule type" value="Genomic_DNA"/>
</dbReference>
<dbReference type="PROSITE" id="PS51186">
    <property type="entry name" value="GNAT"/>
    <property type="match status" value="1"/>
</dbReference>
<dbReference type="InterPro" id="IPR000182">
    <property type="entry name" value="GNAT_dom"/>
</dbReference>
<dbReference type="PANTHER" id="PTHR43617">
    <property type="entry name" value="L-AMINO ACID N-ACETYLTRANSFERASE"/>
    <property type="match status" value="1"/>
</dbReference>
<evidence type="ECO:0000313" key="3">
    <source>
        <dbReference type="Proteomes" id="UP000253551"/>
    </source>
</evidence>
<accession>A0A367KUC2</accession>
<dbReference type="SUPFAM" id="SSF55729">
    <property type="entry name" value="Acyl-CoA N-acyltransferases (Nat)"/>
    <property type="match status" value="1"/>
</dbReference>
<dbReference type="CDD" id="cd04301">
    <property type="entry name" value="NAT_SF"/>
    <property type="match status" value="1"/>
</dbReference>